<comment type="similarity">
    <text evidence="2">Belongs to the multi antimicrobial extrusion (MATE) (TC 2.A.66.1) family.</text>
</comment>
<dbReference type="GO" id="GO:0015297">
    <property type="term" value="F:antiporter activity"/>
    <property type="evidence" value="ECO:0007669"/>
    <property type="project" value="InterPro"/>
</dbReference>
<evidence type="ECO:0000256" key="4">
    <source>
        <dbReference type="ARBA" id="ARBA00022989"/>
    </source>
</evidence>
<dbReference type="GO" id="GO:0016020">
    <property type="term" value="C:membrane"/>
    <property type="evidence" value="ECO:0007669"/>
    <property type="project" value="UniProtKB-SubCell"/>
</dbReference>
<evidence type="ECO:0000256" key="5">
    <source>
        <dbReference type="ARBA" id="ARBA00023136"/>
    </source>
</evidence>
<keyword evidence="4 6" id="KW-1133">Transmembrane helix</keyword>
<evidence type="ECO:0000256" key="3">
    <source>
        <dbReference type="ARBA" id="ARBA00022692"/>
    </source>
</evidence>
<feature type="transmembrane region" description="Helical" evidence="6">
    <location>
        <begin position="122"/>
        <end position="146"/>
    </location>
</feature>
<protein>
    <submittedName>
        <fullName evidence="7">Uncharacterized protein</fullName>
    </submittedName>
</protein>
<dbReference type="Pfam" id="PF01554">
    <property type="entry name" value="MatE"/>
    <property type="match status" value="2"/>
</dbReference>
<feature type="transmembrane region" description="Helical" evidence="6">
    <location>
        <begin position="348"/>
        <end position="369"/>
    </location>
</feature>
<proteinExistence type="inferred from homology"/>
<name>A0A7S3N2X1_9SPIT</name>
<feature type="transmembrane region" description="Helical" evidence="6">
    <location>
        <begin position="90"/>
        <end position="110"/>
    </location>
</feature>
<accession>A0A7S3N2X1</accession>
<dbReference type="PANTHER" id="PTHR11206">
    <property type="entry name" value="MULTIDRUG RESISTANCE PROTEIN"/>
    <property type="match status" value="1"/>
</dbReference>
<feature type="transmembrane region" description="Helical" evidence="6">
    <location>
        <begin position="203"/>
        <end position="225"/>
    </location>
</feature>
<keyword evidence="3 6" id="KW-0812">Transmembrane</keyword>
<sequence length="397" mass="44930">MNGAMDTLVSQAYGDKEYYLCGCYLNRGRILQALIFIPEMILLCFTKPILIYLGQDEQTSEVAQNYILPLLPGMFAMTQFETIRRYLQGMTIFVFTMYVQCISLVFHLIWSYLLVHTAGLGIYGVSIATCITYWTDLIAVCLIISYKGDVVPKESWHFFNADSFTGLFEYLEYGIPSALILSLEWWSFEILSLFAGLLSVEELAANIVLLNLCILLFQVPEGVGFAMSNLVGNSLGEGNTQKAKKYIKASLAVMFAATIVLIVSLYNFRYYISMIFTDEKNVIELIANVIPVFTVWVFFDYAQCVECGSLRAMGYQLYGSAASLIGYWVLNLPLAYLFAFTFDMRLKGIWIGVQAGTVFTCVSYTIMIFKTDWNKLAQDINDRIEDDKKELAAQLLN</sequence>
<gene>
    <name evidence="7" type="ORF">EHAR0213_LOCUS2495</name>
</gene>
<evidence type="ECO:0000313" key="7">
    <source>
        <dbReference type="EMBL" id="CAE0343588.1"/>
    </source>
</evidence>
<evidence type="ECO:0000256" key="2">
    <source>
        <dbReference type="ARBA" id="ARBA00010199"/>
    </source>
</evidence>
<evidence type="ECO:0000256" key="1">
    <source>
        <dbReference type="ARBA" id="ARBA00004141"/>
    </source>
</evidence>
<reference evidence="7" key="1">
    <citation type="submission" date="2021-01" db="EMBL/GenBank/DDBJ databases">
        <authorList>
            <person name="Corre E."/>
            <person name="Pelletier E."/>
            <person name="Niang G."/>
            <person name="Scheremetjew M."/>
            <person name="Finn R."/>
            <person name="Kale V."/>
            <person name="Holt S."/>
            <person name="Cochrane G."/>
            <person name="Meng A."/>
            <person name="Brown T."/>
            <person name="Cohen L."/>
        </authorList>
    </citation>
    <scope>NUCLEOTIDE SEQUENCE</scope>
    <source>
        <strain evidence="7">FSP1.4</strain>
    </source>
</reference>
<dbReference type="GO" id="GO:1990961">
    <property type="term" value="P:xenobiotic detoxification by transmembrane export across the plasma membrane"/>
    <property type="evidence" value="ECO:0007669"/>
    <property type="project" value="InterPro"/>
</dbReference>
<organism evidence="7">
    <name type="scientific">Euplotes harpa</name>
    <dbReference type="NCBI Taxonomy" id="151035"/>
    <lineage>
        <taxon>Eukaryota</taxon>
        <taxon>Sar</taxon>
        <taxon>Alveolata</taxon>
        <taxon>Ciliophora</taxon>
        <taxon>Intramacronucleata</taxon>
        <taxon>Spirotrichea</taxon>
        <taxon>Hypotrichia</taxon>
        <taxon>Euplotida</taxon>
        <taxon>Euplotidae</taxon>
        <taxon>Euplotes</taxon>
    </lineage>
</organism>
<dbReference type="InterPro" id="IPR045069">
    <property type="entry name" value="MATE_euk"/>
</dbReference>
<dbReference type="AlphaFoldDB" id="A0A7S3N2X1"/>
<keyword evidence="5 6" id="KW-0472">Membrane</keyword>
<dbReference type="GO" id="GO:0042910">
    <property type="term" value="F:xenobiotic transmembrane transporter activity"/>
    <property type="evidence" value="ECO:0007669"/>
    <property type="project" value="InterPro"/>
</dbReference>
<dbReference type="NCBIfam" id="TIGR00797">
    <property type="entry name" value="matE"/>
    <property type="match status" value="1"/>
</dbReference>
<comment type="subcellular location">
    <subcellularLocation>
        <location evidence="1">Membrane</location>
        <topology evidence="1">Multi-pass membrane protein</topology>
    </subcellularLocation>
</comment>
<dbReference type="EMBL" id="HBII01005605">
    <property type="protein sequence ID" value="CAE0343588.1"/>
    <property type="molecule type" value="Transcribed_RNA"/>
</dbReference>
<feature type="transmembrane region" description="Helical" evidence="6">
    <location>
        <begin position="317"/>
        <end position="342"/>
    </location>
</feature>
<feature type="transmembrane region" description="Helical" evidence="6">
    <location>
        <begin position="167"/>
        <end position="188"/>
    </location>
</feature>
<dbReference type="CDD" id="cd13132">
    <property type="entry name" value="MATE_eukaryotic"/>
    <property type="match status" value="1"/>
</dbReference>
<feature type="transmembrane region" description="Helical" evidence="6">
    <location>
        <begin position="246"/>
        <end position="266"/>
    </location>
</feature>
<feature type="transmembrane region" description="Helical" evidence="6">
    <location>
        <begin position="286"/>
        <end position="305"/>
    </location>
</feature>
<dbReference type="InterPro" id="IPR002528">
    <property type="entry name" value="MATE_fam"/>
</dbReference>
<evidence type="ECO:0000256" key="6">
    <source>
        <dbReference type="SAM" id="Phobius"/>
    </source>
</evidence>